<dbReference type="InterPro" id="IPR003385">
    <property type="entry name" value="Glyco_hydro_77"/>
</dbReference>
<dbReference type="PANTHER" id="PTHR32438:SF5">
    <property type="entry name" value="4-ALPHA-GLUCANOTRANSFERASE DPE1, CHLOROPLASTIC_AMYLOPLASTIC"/>
    <property type="match status" value="1"/>
</dbReference>
<evidence type="ECO:0000256" key="2">
    <source>
        <dbReference type="ARBA" id="ARBA00005684"/>
    </source>
</evidence>
<accession>A0A1Y1IQM1</accession>
<dbReference type="NCBIfam" id="NF011080">
    <property type="entry name" value="PRK14508.1-3"/>
    <property type="match status" value="1"/>
</dbReference>
<dbReference type="GO" id="GO:0000272">
    <property type="term" value="P:polysaccharide catabolic process"/>
    <property type="evidence" value="ECO:0000318"/>
    <property type="project" value="GO_Central"/>
</dbReference>
<dbReference type="Proteomes" id="UP000054558">
    <property type="component" value="Unassembled WGS sequence"/>
</dbReference>
<organism evidence="10 11">
    <name type="scientific">Klebsormidium nitens</name>
    <name type="common">Green alga</name>
    <name type="synonym">Ulothrix nitens</name>
    <dbReference type="NCBI Taxonomy" id="105231"/>
    <lineage>
        <taxon>Eukaryota</taxon>
        <taxon>Viridiplantae</taxon>
        <taxon>Streptophyta</taxon>
        <taxon>Klebsormidiophyceae</taxon>
        <taxon>Klebsormidiales</taxon>
        <taxon>Klebsormidiaceae</taxon>
        <taxon>Klebsormidium</taxon>
    </lineage>
</organism>
<dbReference type="GO" id="GO:0004134">
    <property type="term" value="F:4-alpha-glucanotransferase activity"/>
    <property type="evidence" value="ECO:0000318"/>
    <property type="project" value="GO_Central"/>
</dbReference>
<reference evidence="10 11" key="1">
    <citation type="journal article" date="2014" name="Nat. Commun.">
        <title>Klebsormidium flaccidum genome reveals primary factors for plant terrestrial adaptation.</title>
        <authorList>
            <person name="Hori K."/>
            <person name="Maruyama F."/>
            <person name="Fujisawa T."/>
            <person name="Togashi T."/>
            <person name="Yamamoto N."/>
            <person name="Seo M."/>
            <person name="Sato S."/>
            <person name="Yamada T."/>
            <person name="Mori H."/>
            <person name="Tajima N."/>
            <person name="Moriyama T."/>
            <person name="Ikeuchi M."/>
            <person name="Watanabe M."/>
            <person name="Wada H."/>
            <person name="Kobayashi K."/>
            <person name="Saito M."/>
            <person name="Masuda T."/>
            <person name="Sasaki-Sekimoto Y."/>
            <person name="Mashiguchi K."/>
            <person name="Awai K."/>
            <person name="Shimojima M."/>
            <person name="Masuda S."/>
            <person name="Iwai M."/>
            <person name="Nobusawa T."/>
            <person name="Narise T."/>
            <person name="Kondo S."/>
            <person name="Saito H."/>
            <person name="Sato R."/>
            <person name="Murakawa M."/>
            <person name="Ihara Y."/>
            <person name="Oshima-Yamada Y."/>
            <person name="Ohtaka K."/>
            <person name="Satoh M."/>
            <person name="Sonobe K."/>
            <person name="Ishii M."/>
            <person name="Ohtani R."/>
            <person name="Kanamori-Sato M."/>
            <person name="Honoki R."/>
            <person name="Miyazaki D."/>
            <person name="Mochizuki H."/>
            <person name="Umetsu J."/>
            <person name="Higashi K."/>
            <person name="Shibata D."/>
            <person name="Kamiya Y."/>
            <person name="Sato N."/>
            <person name="Nakamura Y."/>
            <person name="Tabata S."/>
            <person name="Ida S."/>
            <person name="Kurokawa K."/>
            <person name="Ohta H."/>
        </authorList>
    </citation>
    <scope>NUCLEOTIDE SEQUENCE [LARGE SCALE GENOMIC DNA]</scope>
    <source>
        <strain evidence="10 11">NIES-2285</strain>
    </source>
</reference>
<dbReference type="STRING" id="105231.A0A1Y1IQM1"/>
<dbReference type="GO" id="GO:0000025">
    <property type="term" value="P:maltose catabolic process"/>
    <property type="evidence" value="ECO:0000318"/>
    <property type="project" value="GO_Central"/>
</dbReference>
<evidence type="ECO:0000256" key="8">
    <source>
        <dbReference type="ARBA" id="ARBA00031501"/>
    </source>
</evidence>
<comment type="catalytic activity">
    <reaction evidence="1 9">
        <text>Transfers a segment of a (1-&gt;4)-alpha-D-glucan to a new position in an acceptor, which may be glucose or a (1-&gt;4)-alpha-D-glucan.</text>
        <dbReference type="EC" id="2.4.1.25"/>
    </reaction>
</comment>
<sequence>MAEAALGLFGAPAKGKVGEDLPKGYENDDPSKHMPKRRAGILLHPTSLPGPNGVGEFGDEAFKFIDWLKTTGCTVWQVLPLVPPGRKSGEDGSPYAGQDANCGNTLLISLDKLVDEGLLEKSDLPKPMPVKRIDYSALVKLKDPILAKAAKNLLSKGGKLKKEMEQFRKEPTISGWLEDAALFAAIDQAEDKEFWWEWSAPLRDRDPKALKDARKQHAQFIDEFVAQQFLFQRQWLALKKYANEAGISIMGDMPIYVGGHSADVWANRKSFALDKETGKPAAVSGVPPDAFSATGQLWGSPLYNWKAMEKDNYAWWAQRMKRAFNLYDEFRIDHFRGLAGYWAIDAEETTAMNGTWKMGPRMKFFEAIKKAVGKIDIVAEDLGVITTDVVQLRQAIQAPGMSVLLFAFGGDSRNPHLPHNHETNQVVYPGTHDNDTVLGWWQKAGEKEKTHVKEYFGLQSDDDISHAFIRAAVASVARTAMFSLQDVLQLDNSARMNTPAVQLGNWGWRVGESGTFDKLKDEAAFLRKVLAYYNRSPELEEAKEEIKSDKTEIVEDKDGLLQVTA</sequence>
<dbReference type="NCBIfam" id="TIGR00217">
    <property type="entry name" value="malQ"/>
    <property type="match status" value="1"/>
</dbReference>
<proteinExistence type="inferred from homology"/>
<dbReference type="OrthoDB" id="6123450at2759"/>
<evidence type="ECO:0000256" key="4">
    <source>
        <dbReference type="ARBA" id="ARBA00022676"/>
    </source>
</evidence>
<evidence type="ECO:0000256" key="5">
    <source>
        <dbReference type="ARBA" id="ARBA00022679"/>
    </source>
</evidence>
<name>A0A1Y1IQM1_KLENI</name>
<keyword evidence="5 9" id="KW-0808">Transferase</keyword>
<protein>
    <recommendedName>
        <fullName evidence="3 9">4-alpha-glucanotransferase</fullName>
        <ecNumber evidence="3 9">2.4.1.25</ecNumber>
    </recommendedName>
    <alternativeName>
        <fullName evidence="7 9">Amylomaltase</fullName>
    </alternativeName>
    <alternativeName>
        <fullName evidence="8 9">Disproportionating enzyme</fullName>
    </alternativeName>
</protein>
<dbReference type="PANTHER" id="PTHR32438">
    <property type="entry name" value="4-ALPHA-GLUCANOTRANSFERASE DPE1, CHLOROPLASTIC/AMYLOPLASTIC"/>
    <property type="match status" value="1"/>
</dbReference>
<evidence type="ECO:0000256" key="7">
    <source>
        <dbReference type="ARBA" id="ARBA00031423"/>
    </source>
</evidence>
<dbReference type="EMBL" id="DF237587">
    <property type="protein sequence ID" value="GAQ90428.1"/>
    <property type="molecule type" value="Genomic_DNA"/>
</dbReference>
<evidence type="ECO:0000256" key="1">
    <source>
        <dbReference type="ARBA" id="ARBA00000439"/>
    </source>
</evidence>
<evidence type="ECO:0000313" key="10">
    <source>
        <dbReference type="EMBL" id="GAQ90428.1"/>
    </source>
</evidence>
<dbReference type="Pfam" id="PF02446">
    <property type="entry name" value="Glyco_hydro_77"/>
    <property type="match status" value="1"/>
</dbReference>
<comment type="similarity">
    <text evidence="2 9">Belongs to the disproportionating enzyme family.</text>
</comment>
<dbReference type="OMA" id="GFPLYNW"/>
<keyword evidence="11" id="KW-1185">Reference proteome</keyword>
<evidence type="ECO:0000256" key="3">
    <source>
        <dbReference type="ARBA" id="ARBA00012560"/>
    </source>
</evidence>
<evidence type="ECO:0000256" key="9">
    <source>
        <dbReference type="RuleBase" id="RU361207"/>
    </source>
</evidence>
<dbReference type="AlphaFoldDB" id="A0A1Y1IQM1"/>
<keyword evidence="6 9" id="KW-0119">Carbohydrate metabolism</keyword>
<evidence type="ECO:0000313" key="11">
    <source>
        <dbReference type="Proteomes" id="UP000054558"/>
    </source>
</evidence>
<evidence type="ECO:0000256" key="6">
    <source>
        <dbReference type="ARBA" id="ARBA00023277"/>
    </source>
</evidence>
<dbReference type="EC" id="2.4.1.25" evidence="3 9"/>
<dbReference type="InterPro" id="IPR017853">
    <property type="entry name" value="GH"/>
</dbReference>
<dbReference type="Gene3D" id="3.20.20.80">
    <property type="entry name" value="Glycosidases"/>
    <property type="match status" value="1"/>
</dbReference>
<gene>
    <name evidence="10" type="ORF">KFL_006380020</name>
</gene>
<keyword evidence="4 9" id="KW-0328">Glycosyltransferase</keyword>
<dbReference type="SUPFAM" id="SSF51445">
    <property type="entry name" value="(Trans)glycosidases"/>
    <property type="match status" value="1"/>
</dbReference>